<feature type="region of interest" description="Disordered" evidence="3">
    <location>
        <begin position="17"/>
        <end position="43"/>
    </location>
</feature>
<dbReference type="STRING" id="3983.A0A2C9UT55"/>
<dbReference type="GO" id="GO:0016020">
    <property type="term" value="C:membrane"/>
    <property type="evidence" value="ECO:0007669"/>
    <property type="project" value="UniProtKB-SubCell"/>
</dbReference>
<keyword evidence="2 4" id="KW-0472">Membrane</keyword>
<feature type="transmembrane region" description="Helical" evidence="4">
    <location>
        <begin position="55"/>
        <end position="76"/>
    </location>
</feature>
<dbReference type="AlphaFoldDB" id="A0A2C9UT55"/>
<dbReference type="EMBL" id="CM004399">
    <property type="protein sequence ID" value="OAY34084.1"/>
    <property type="molecule type" value="Genomic_DNA"/>
</dbReference>
<organism evidence="5 6">
    <name type="scientific">Manihot esculenta</name>
    <name type="common">Cassava</name>
    <name type="synonym">Jatropha manihot</name>
    <dbReference type="NCBI Taxonomy" id="3983"/>
    <lineage>
        <taxon>Eukaryota</taxon>
        <taxon>Viridiplantae</taxon>
        <taxon>Streptophyta</taxon>
        <taxon>Embryophyta</taxon>
        <taxon>Tracheophyta</taxon>
        <taxon>Spermatophyta</taxon>
        <taxon>Magnoliopsida</taxon>
        <taxon>eudicotyledons</taxon>
        <taxon>Gunneridae</taxon>
        <taxon>Pentapetalae</taxon>
        <taxon>rosids</taxon>
        <taxon>fabids</taxon>
        <taxon>Malpighiales</taxon>
        <taxon>Euphorbiaceae</taxon>
        <taxon>Crotonoideae</taxon>
        <taxon>Manihoteae</taxon>
        <taxon>Manihot</taxon>
    </lineage>
</organism>
<comment type="subcellular location">
    <subcellularLocation>
        <location evidence="1">Membrane</location>
    </subcellularLocation>
</comment>
<name>A0A2C9UT55_MANES</name>
<dbReference type="PANTHER" id="PTHR31234:SF72">
    <property type="entry name" value="NDR1_HIN1-LIKE PROTEIN 6"/>
    <property type="match status" value="1"/>
</dbReference>
<comment type="caution">
    <text evidence="5">The sequence shown here is derived from an EMBL/GenBank/DDBJ whole genome shotgun (WGS) entry which is preliminary data.</text>
</comment>
<dbReference type="Gramene" id="Manes.13G148700.1.v8.1">
    <property type="protein sequence ID" value="Manes.13G148700.1.v8.1.CDS.1"/>
    <property type="gene ID" value="Manes.13G148700.v8.1"/>
</dbReference>
<evidence type="ECO:0000313" key="5">
    <source>
        <dbReference type="EMBL" id="OAY34084.1"/>
    </source>
</evidence>
<dbReference type="GO" id="GO:0098542">
    <property type="term" value="P:defense response to other organism"/>
    <property type="evidence" value="ECO:0007669"/>
    <property type="project" value="InterPro"/>
</dbReference>
<dbReference type="InterPro" id="IPR044839">
    <property type="entry name" value="NDR1-like"/>
</dbReference>
<dbReference type="OMA" id="YGGEYYY"/>
<dbReference type="PANTHER" id="PTHR31234">
    <property type="entry name" value="LATE EMBRYOGENESIS ABUNDANT (LEA) HYDROXYPROLINE-RICH GLYCOPROTEIN FAMILY"/>
    <property type="match status" value="1"/>
</dbReference>
<protein>
    <submittedName>
        <fullName evidence="5">Uncharacterized protein</fullName>
    </submittedName>
</protein>
<evidence type="ECO:0000256" key="3">
    <source>
        <dbReference type="SAM" id="MobiDB-lite"/>
    </source>
</evidence>
<evidence type="ECO:0000313" key="6">
    <source>
        <dbReference type="Proteomes" id="UP000091857"/>
    </source>
</evidence>
<gene>
    <name evidence="5" type="ORF">MANES_13G148700v8</name>
</gene>
<evidence type="ECO:0000256" key="1">
    <source>
        <dbReference type="ARBA" id="ARBA00004370"/>
    </source>
</evidence>
<dbReference type="Proteomes" id="UP000091857">
    <property type="component" value="Chromosome 13"/>
</dbReference>
<accession>A0A2C9UT55</accession>
<dbReference type="OrthoDB" id="778052at2759"/>
<evidence type="ECO:0000256" key="2">
    <source>
        <dbReference type="ARBA" id="ARBA00023136"/>
    </source>
</evidence>
<proteinExistence type="predicted"/>
<keyword evidence="4" id="KW-0812">Transmembrane</keyword>
<sequence length="236" mass="26351">MENPPPYQPKYVMLNSNNSTNLRAPPQRRNVPRYHSSDPGKSKGSCCLKCLCCCFIFWFLLIILLGGAVYYLYIVLQPEIPRYNVKGFEVNAFNIQHDFSLHTELAVTVKSENPNQHIGFLYGEDSSVLVTYNDSILCAGKLPTFLQPHANTTIIQILLKGNSEFGSSLQEALMQNREAGKIPLLVEVKAPVALVIQQFPTRLVTVLVNCSLVVDSLSAKKEAKILSSTYHYGVEL</sequence>
<keyword evidence="6" id="KW-1185">Reference proteome</keyword>
<evidence type="ECO:0000256" key="4">
    <source>
        <dbReference type="SAM" id="Phobius"/>
    </source>
</evidence>
<keyword evidence="4" id="KW-1133">Transmembrane helix</keyword>
<reference evidence="6" key="1">
    <citation type="journal article" date="2016" name="Nat. Biotechnol.">
        <title>Sequencing wild and cultivated cassava and related species reveals extensive interspecific hybridization and genetic diversity.</title>
        <authorList>
            <person name="Bredeson J.V."/>
            <person name="Lyons J.B."/>
            <person name="Prochnik S.E."/>
            <person name="Wu G.A."/>
            <person name="Ha C.M."/>
            <person name="Edsinger-Gonzales E."/>
            <person name="Grimwood J."/>
            <person name="Schmutz J."/>
            <person name="Rabbi I.Y."/>
            <person name="Egesi C."/>
            <person name="Nauluvula P."/>
            <person name="Lebot V."/>
            <person name="Ndunguru J."/>
            <person name="Mkamilo G."/>
            <person name="Bart R.S."/>
            <person name="Setter T.L."/>
            <person name="Gleadow R.M."/>
            <person name="Kulakow P."/>
            <person name="Ferguson M.E."/>
            <person name="Rounsley S."/>
            <person name="Rokhsar D.S."/>
        </authorList>
    </citation>
    <scope>NUCLEOTIDE SEQUENCE [LARGE SCALE GENOMIC DNA]</scope>
    <source>
        <strain evidence="6">cv. AM560-2</strain>
    </source>
</reference>